<dbReference type="CDD" id="cd04186">
    <property type="entry name" value="GT_2_like_c"/>
    <property type="match status" value="1"/>
</dbReference>
<protein>
    <recommendedName>
        <fullName evidence="1">Glycosyltransferase 2-like domain-containing protein</fullName>
    </recommendedName>
</protein>
<comment type="caution">
    <text evidence="2">The sequence shown here is derived from an EMBL/GenBank/DDBJ whole genome shotgun (WGS) entry which is preliminary data.</text>
</comment>
<dbReference type="Proteomes" id="UP000228689">
    <property type="component" value="Unassembled WGS sequence"/>
</dbReference>
<proteinExistence type="predicted"/>
<dbReference type="PANTHER" id="PTHR43179:SF7">
    <property type="entry name" value="RHAMNOSYLTRANSFERASE WBBL"/>
    <property type="match status" value="1"/>
</dbReference>
<dbReference type="Pfam" id="PF00535">
    <property type="entry name" value="Glycos_transf_2"/>
    <property type="match status" value="1"/>
</dbReference>
<name>A0A2M7RD50_9BACT</name>
<dbReference type="PANTHER" id="PTHR43179">
    <property type="entry name" value="RHAMNOSYLTRANSFERASE WBBL"/>
    <property type="match status" value="1"/>
</dbReference>
<dbReference type="AlphaFoldDB" id="A0A2M7RD50"/>
<dbReference type="SUPFAM" id="SSF53448">
    <property type="entry name" value="Nucleotide-diphospho-sugar transferases"/>
    <property type="match status" value="1"/>
</dbReference>
<dbReference type="Gene3D" id="3.90.550.10">
    <property type="entry name" value="Spore Coat Polysaccharide Biosynthesis Protein SpsA, Chain A"/>
    <property type="match status" value="1"/>
</dbReference>
<reference evidence="3" key="1">
    <citation type="submission" date="2017-09" db="EMBL/GenBank/DDBJ databases">
        <title>Depth-based differentiation of microbial function through sediment-hosted aquifers and enrichment of novel symbionts in the deep terrestrial subsurface.</title>
        <authorList>
            <person name="Probst A.J."/>
            <person name="Ladd B."/>
            <person name="Jarett J.K."/>
            <person name="Geller-Mcgrath D.E."/>
            <person name="Sieber C.M.K."/>
            <person name="Emerson J.B."/>
            <person name="Anantharaman K."/>
            <person name="Thomas B.C."/>
            <person name="Malmstrom R."/>
            <person name="Stieglmeier M."/>
            <person name="Klingl A."/>
            <person name="Woyke T."/>
            <person name="Ryan C.M."/>
            <person name="Banfield J.F."/>
        </authorList>
    </citation>
    <scope>NUCLEOTIDE SEQUENCE [LARGE SCALE GENOMIC DNA]</scope>
</reference>
<dbReference type="InterPro" id="IPR001173">
    <property type="entry name" value="Glyco_trans_2-like"/>
</dbReference>
<dbReference type="EMBL" id="PFMC01000061">
    <property type="protein sequence ID" value="PIY94537.1"/>
    <property type="molecule type" value="Genomic_DNA"/>
</dbReference>
<evidence type="ECO:0000259" key="1">
    <source>
        <dbReference type="Pfam" id="PF00535"/>
    </source>
</evidence>
<dbReference type="InterPro" id="IPR029044">
    <property type="entry name" value="Nucleotide-diphossugar_trans"/>
</dbReference>
<sequence>MKLSIIILNHNSAKLVKYLLKNIADLKFSMQYEIIVVDNSPQHELKEELRSYLPYIELIEIPNKGYANGNNMGIKKAQGEYILILNPDLYFKDNAIEKMIVYLDDHPNVGIIGPKLLYPNGHYQHSCTSFPNWRLPLYRRTKLGQTKKGKAWLQKYLMLDYDHQNTIKVDWLFGACLMVRQDAVNEIGLLDERFFMYFEDCDWCRRFWQKDWQVVYFAAAQVTHFHHRDSAGKSGIMGVFSKMGRIHLSSWFKYLWKWRNK</sequence>
<organism evidence="2 3">
    <name type="scientific">Candidatus Komeilibacteria bacterium CG_4_10_14_0_8_um_filter_37_78</name>
    <dbReference type="NCBI Taxonomy" id="1974471"/>
    <lineage>
        <taxon>Bacteria</taxon>
        <taxon>Candidatus Komeiliibacteriota</taxon>
    </lineage>
</organism>
<gene>
    <name evidence="2" type="ORF">COY67_02395</name>
</gene>
<evidence type="ECO:0000313" key="3">
    <source>
        <dbReference type="Proteomes" id="UP000228689"/>
    </source>
</evidence>
<feature type="domain" description="Glycosyltransferase 2-like" evidence="1">
    <location>
        <begin position="4"/>
        <end position="152"/>
    </location>
</feature>
<accession>A0A2M7RD50</accession>
<evidence type="ECO:0000313" key="2">
    <source>
        <dbReference type="EMBL" id="PIY94537.1"/>
    </source>
</evidence>